<dbReference type="PROSITE" id="PS50006">
    <property type="entry name" value="FHA_DOMAIN"/>
    <property type="match status" value="1"/>
</dbReference>
<dbReference type="AlphaFoldDB" id="A0A9P7T143"/>
<feature type="region of interest" description="Disordered" evidence="1">
    <location>
        <begin position="247"/>
        <end position="327"/>
    </location>
</feature>
<dbReference type="OrthoDB" id="4096268at2759"/>
<name>A0A9P7T143_9HYPO</name>
<dbReference type="Pfam" id="PF00498">
    <property type="entry name" value="FHA"/>
    <property type="match status" value="1"/>
</dbReference>
<dbReference type="SUPFAM" id="SSF49879">
    <property type="entry name" value="SMAD/FHA domain"/>
    <property type="match status" value="1"/>
</dbReference>
<dbReference type="PANTHER" id="PTHR15715:SF37">
    <property type="entry name" value="LD47843P"/>
    <property type="match status" value="1"/>
</dbReference>
<dbReference type="InterPro" id="IPR000253">
    <property type="entry name" value="FHA_dom"/>
</dbReference>
<dbReference type="InterPro" id="IPR008984">
    <property type="entry name" value="SMAD_FHA_dom_sf"/>
</dbReference>
<reference evidence="3" key="1">
    <citation type="journal article" date="2020" name="bioRxiv">
        <title>Whole genome comparisons of ergot fungi reveals the divergence and evolution of species within the genus Claviceps are the result of varying mechanisms driving genome evolution and host range expansion.</title>
        <authorList>
            <person name="Wyka S.A."/>
            <person name="Mondo S.J."/>
            <person name="Liu M."/>
            <person name="Dettman J."/>
            <person name="Nalam V."/>
            <person name="Broders K.D."/>
        </authorList>
    </citation>
    <scope>NUCLEOTIDE SEQUENCE</scope>
    <source>
        <strain evidence="3">CCC 602</strain>
    </source>
</reference>
<dbReference type="PANTHER" id="PTHR15715">
    <property type="entry name" value="CENTROSOMAL PROTEIN OF 170 KDA"/>
    <property type="match status" value="1"/>
</dbReference>
<organism evidence="3 4">
    <name type="scientific">Claviceps pusilla</name>
    <dbReference type="NCBI Taxonomy" id="123648"/>
    <lineage>
        <taxon>Eukaryota</taxon>
        <taxon>Fungi</taxon>
        <taxon>Dikarya</taxon>
        <taxon>Ascomycota</taxon>
        <taxon>Pezizomycotina</taxon>
        <taxon>Sordariomycetes</taxon>
        <taxon>Hypocreomycetidae</taxon>
        <taxon>Hypocreales</taxon>
        <taxon>Clavicipitaceae</taxon>
        <taxon>Claviceps</taxon>
    </lineage>
</organism>
<evidence type="ECO:0000259" key="2">
    <source>
        <dbReference type="PROSITE" id="PS50006"/>
    </source>
</evidence>
<dbReference type="Gene3D" id="2.60.200.20">
    <property type="match status" value="1"/>
</dbReference>
<dbReference type="EMBL" id="SRPW01000792">
    <property type="protein sequence ID" value="KAG6012030.1"/>
    <property type="molecule type" value="Genomic_DNA"/>
</dbReference>
<comment type="caution">
    <text evidence="3">The sequence shown here is derived from an EMBL/GenBank/DDBJ whole genome shotgun (WGS) entry which is preliminary data.</text>
</comment>
<feature type="region of interest" description="Disordered" evidence="1">
    <location>
        <begin position="348"/>
        <end position="370"/>
    </location>
</feature>
<keyword evidence="4" id="KW-1185">Reference proteome</keyword>
<feature type="compositionally biased region" description="Polar residues" evidence="1">
    <location>
        <begin position="348"/>
        <end position="362"/>
    </location>
</feature>
<dbReference type="Proteomes" id="UP000748025">
    <property type="component" value="Unassembled WGS sequence"/>
</dbReference>
<dbReference type="InterPro" id="IPR051176">
    <property type="entry name" value="Cent_Immune-Sig_Mod"/>
</dbReference>
<gene>
    <name evidence="3" type="ORF">E4U43_007978</name>
</gene>
<dbReference type="GO" id="GO:0005737">
    <property type="term" value="C:cytoplasm"/>
    <property type="evidence" value="ECO:0007669"/>
    <property type="project" value="TreeGrafter"/>
</dbReference>
<accession>A0A9P7T143</accession>
<feature type="domain" description="FHA" evidence="2">
    <location>
        <begin position="40"/>
        <end position="100"/>
    </location>
</feature>
<protein>
    <recommendedName>
        <fullName evidence="2">FHA domain-containing protein</fullName>
    </recommendedName>
</protein>
<sequence length="643" mass="70011">MAAEPKYADEVQVILTSVKKDSNADFVDRRILLTKNNAEIDVGRSTKRDARLAAKPNNGWFDSPVMSRHHARLLFSPKNDSISIMDVGSLHGTFVNNSRIAMYEKRKLASGDILRFGTSVQKGRDTFAACEMKIMLKYGSSNPHERPMVFRVPDSSDEEDCVSDDDEVVGSSMAIMLGAGMASLPSDQAATASTIDLTKDEASATKAADTSANELRSGEMTSDDQPDFVHNLSDRVPEVVDRLGTASEVHTSRHDGSSSVVVDVEDENSSIDGKAGLVDELSDSDESERRVGSSYDPPEYDPSDSNLRQSALPYSPSSNCADRSNDLDDLYDSYQEGHADVADADSSLAFSESNSSPQTQGDEVQKSSPRRRCAKESTNVWWYDYANKGNHFDPVKDSLLARTIKDNFWEYNCRRLGKFQANQNKFPEAMLRHIPNGVAEDEESSLSFSARCPMPNNLHSSKSSICTTTAALLASGEKLLHESMSDVASTDSICLDDLINDSSAFAYEPSKKSVARSAYGTAISDEETRLTDKLEVEPPQALPLDVKCHSRKRKSDEMSIVLPTEVDTVSSQSQAQHESSQPAMNAEAVPVMNSGSAQNHCADSEDCSGRPFKRLRRAAEILGYATLGGVAVMSALIATAPAL</sequence>
<dbReference type="SMART" id="SM00240">
    <property type="entry name" value="FHA"/>
    <property type="match status" value="1"/>
</dbReference>
<evidence type="ECO:0000256" key="1">
    <source>
        <dbReference type="SAM" id="MobiDB-lite"/>
    </source>
</evidence>
<evidence type="ECO:0000313" key="4">
    <source>
        <dbReference type="Proteomes" id="UP000748025"/>
    </source>
</evidence>
<evidence type="ECO:0000313" key="3">
    <source>
        <dbReference type="EMBL" id="KAG6012030.1"/>
    </source>
</evidence>
<proteinExistence type="predicted"/>
<feature type="region of interest" description="Disordered" evidence="1">
    <location>
        <begin position="200"/>
        <end position="230"/>
    </location>
</feature>